<dbReference type="GO" id="GO:0019748">
    <property type="term" value="P:secondary metabolic process"/>
    <property type="evidence" value="ECO:0007669"/>
    <property type="project" value="TreeGrafter"/>
</dbReference>
<dbReference type="CDD" id="cd01292">
    <property type="entry name" value="metallo-dependent_hydrolases"/>
    <property type="match status" value="1"/>
</dbReference>
<evidence type="ECO:0000313" key="3">
    <source>
        <dbReference type="EMBL" id="BCJ88008.1"/>
    </source>
</evidence>
<dbReference type="AlphaFoldDB" id="A0A7I8DCU9"/>
<keyword evidence="3" id="KW-0378">Hydrolase</keyword>
<organism evidence="3 4">
    <name type="scientific">Effusibacillus dendaii</name>
    <dbReference type="NCBI Taxonomy" id="2743772"/>
    <lineage>
        <taxon>Bacteria</taxon>
        <taxon>Bacillati</taxon>
        <taxon>Bacillota</taxon>
        <taxon>Bacilli</taxon>
        <taxon>Bacillales</taxon>
        <taxon>Alicyclobacillaceae</taxon>
        <taxon>Effusibacillus</taxon>
    </lineage>
</organism>
<dbReference type="PANTHER" id="PTHR21240:SF28">
    <property type="entry name" value="ISO-OROTATE DECARBOXYLASE (EUROFUNG)"/>
    <property type="match status" value="1"/>
</dbReference>
<dbReference type="GO" id="GO:0016787">
    <property type="term" value="F:hydrolase activity"/>
    <property type="evidence" value="ECO:0007669"/>
    <property type="project" value="UniProtKB-KW"/>
</dbReference>
<reference evidence="3 4" key="1">
    <citation type="submission" date="2020-08" db="EMBL/GenBank/DDBJ databases">
        <title>Complete Genome Sequence of Effusibacillus dendaii Strain skT53, Isolated from Farmland soil.</title>
        <authorList>
            <person name="Konishi T."/>
            <person name="Kawasaki H."/>
        </authorList>
    </citation>
    <scope>NUCLEOTIDE SEQUENCE [LARGE SCALE GENOMIC DNA]</scope>
    <source>
        <strain evidence="4">skT53</strain>
    </source>
</reference>
<gene>
    <name evidence="3" type="ORF">skT53_29930</name>
</gene>
<dbReference type="RefSeq" id="WP_200758606.1">
    <property type="nucleotide sequence ID" value="NZ_AP023366.1"/>
</dbReference>
<protein>
    <submittedName>
        <fullName evidence="3">Amidohydrolase</fullName>
    </submittedName>
</protein>
<keyword evidence="1" id="KW-0456">Lyase</keyword>
<proteinExistence type="predicted"/>
<dbReference type="Proteomes" id="UP000593802">
    <property type="component" value="Chromosome"/>
</dbReference>
<evidence type="ECO:0000259" key="2">
    <source>
        <dbReference type="Pfam" id="PF04909"/>
    </source>
</evidence>
<name>A0A7I8DCU9_9BACL</name>
<dbReference type="PANTHER" id="PTHR21240">
    <property type="entry name" value="2-AMINO-3-CARBOXYLMUCONATE-6-SEMIALDEHYDE DECARBOXYLASE"/>
    <property type="match status" value="1"/>
</dbReference>
<dbReference type="Pfam" id="PF04909">
    <property type="entry name" value="Amidohydro_2"/>
    <property type="match status" value="1"/>
</dbReference>
<dbReference type="GO" id="GO:0005737">
    <property type="term" value="C:cytoplasm"/>
    <property type="evidence" value="ECO:0007669"/>
    <property type="project" value="TreeGrafter"/>
</dbReference>
<feature type="domain" description="Amidohydrolase-related" evidence="2">
    <location>
        <begin position="2"/>
        <end position="268"/>
    </location>
</feature>
<sequence length="269" mass="31122">MIDAHMHAFPERLMSAIYKWFQNNREWDIPYHGWNADRLFDYQNEQGYDRYFVLLYVHKSGMAKDLNDWLAAMVKQTPKIVPVGCVHHEDDVEGETERCLGDLGFAGMKLHCAVQNITMDDKRLDPLYKTLIRYNRPLVVHAGTAPVDYTGKVGFAYFARTMDRFPELRVQVAHLGLYESEQFFQLAEQLPGVVFDTAAINPASLEESVSQEQLKDWITRYSDRILFGSDLPFLNGWATDVRSLIDGLNLEDAVLQKVYAENARQFWNM</sequence>
<accession>A0A7I8DCU9</accession>
<dbReference type="Gene3D" id="3.20.20.140">
    <property type="entry name" value="Metal-dependent hydrolases"/>
    <property type="match status" value="1"/>
</dbReference>
<dbReference type="GO" id="GO:0016831">
    <property type="term" value="F:carboxy-lyase activity"/>
    <property type="evidence" value="ECO:0007669"/>
    <property type="project" value="InterPro"/>
</dbReference>
<dbReference type="KEGG" id="eff:skT53_29930"/>
<keyword evidence="4" id="KW-1185">Reference proteome</keyword>
<dbReference type="InterPro" id="IPR006680">
    <property type="entry name" value="Amidohydro-rel"/>
</dbReference>
<dbReference type="EMBL" id="AP023366">
    <property type="protein sequence ID" value="BCJ88008.1"/>
    <property type="molecule type" value="Genomic_DNA"/>
</dbReference>
<dbReference type="SUPFAM" id="SSF51556">
    <property type="entry name" value="Metallo-dependent hydrolases"/>
    <property type="match status" value="1"/>
</dbReference>
<evidence type="ECO:0000313" key="4">
    <source>
        <dbReference type="Proteomes" id="UP000593802"/>
    </source>
</evidence>
<dbReference type="InterPro" id="IPR032466">
    <property type="entry name" value="Metal_Hydrolase"/>
</dbReference>
<evidence type="ECO:0000256" key="1">
    <source>
        <dbReference type="ARBA" id="ARBA00023239"/>
    </source>
</evidence>
<dbReference type="InterPro" id="IPR032465">
    <property type="entry name" value="ACMSD"/>
</dbReference>